<comment type="similarity">
    <text evidence="2">Belongs to the UPF0496 family.</text>
</comment>
<dbReference type="EMBL" id="CP136893">
    <property type="protein sequence ID" value="WOL06362.1"/>
    <property type="molecule type" value="Genomic_DNA"/>
</dbReference>
<sequence>MATPESTEHDKNKCARTLEKLRQFKATDNPFIAEFSQVFDFVYRQHQLMLEKLLQWKKKLDRKLKKVKAWRKVSSVIFIAALAVVIVCSIIVAADRDGHGNRRRSSPWLGGEVDRFAGEEVPGRVGRGERELVTLMEFGTRVALGDLEDIEVMVDKLGDH</sequence>
<keyword evidence="5 6" id="KW-0472">Membrane</keyword>
<accession>A0AAQ3KHE0</accession>
<keyword evidence="3 6" id="KW-0812">Transmembrane</keyword>
<feature type="transmembrane region" description="Helical" evidence="6">
    <location>
        <begin position="73"/>
        <end position="94"/>
    </location>
</feature>
<keyword evidence="8" id="KW-1185">Reference proteome</keyword>
<evidence type="ECO:0000256" key="1">
    <source>
        <dbReference type="ARBA" id="ARBA00004370"/>
    </source>
</evidence>
<evidence type="ECO:0000256" key="6">
    <source>
        <dbReference type="SAM" id="Phobius"/>
    </source>
</evidence>
<evidence type="ECO:0000256" key="4">
    <source>
        <dbReference type="ARBA" id="ARBA00022989"/>
    </source>
</evidence>
<dbReference type="PANTHER" id="PTHR31113">
    <property type="entry name" value="UPF0496 PROTEIN 3-RELATED"/>
    <property type="match status" value="1"/>
</dbReference>
<proteinExistence type="inferred from homology"/>
<organism evidence="7 8">
    <name type="scientific">Canna indica</name>
    <name type="common">Indian-shot</name>
    <dbReference type="NCBI Taxonomy" id="4628"/>
    <lineage>
        <taxon>Eukaryota</taxon>
        <taxon>Viridiplantae</taxon>
        <taxon>Streptophyta</taxon>
        <taxon>Embryophyta</taxon>
        <taxon>Tracheophyta</taxon>
        <taxon>Spermatophyta</taxon>
        <taxon>Magnoliopsida</taxon>
        <taxon>Liliopsida</taxon>
        <taxon>Zingiberales</taxon>
        <taxon>Cannaceae</taxon>
        <taxon>Canna</taxon>
    </lineage>
</organism>
<evidence type="ECO:0008006" key="9">
    <source>
        <dbReference type="Google" id="ProtNLM"/>
    </source>
</evidence>
<dbReference type="Pfam" id="PF05055">
    <property type="entry name" value="DUF677"/>
    <property type="match status" value="1"/>
</dbReference>
<keyword evidence="4 6" id="KW-1133">Transmembrane helix</keyword>
<dbReference type="PANTHER" id="PTHR31113:SF3">
    <property type="entry name" value="UPF0496 PROTEIN 1"/>
    <property type="match status" value="1"/>
</dbReference>
<dbReference type="InterPro" id="IPR007749">
    <property type="entry name" value="DUF677"/>
</dbReference>
<dbReference type="Proteomes" id="UP001327560">
    <property type="component" value="Chromosome 4"/>
</dbReference>
<reference evidence="7 8" key="1">
    <citation type="submission" date="2023-10" db="EMBL/GenBank/DDBJ databases">
        <title>Chromosome-scale genome assembly provides insights into flower coloration mechanisms of Canna indica.</title>
        <authorList>
            <person name="Li C."/>
        </authorList>
    </citation>
    <scope>NUCLEOTIDE SEQUENCE [LARGE SCALE GENOMIC DNA]</scope>
    <source>
        <tissue evidence="7">Flower</tissue>
    </source>
</reference>
<evidence type="ECO:0000256" key="2">
    <source>
        <dbReference type="ARBA" id="ARBA00009074"/>
    </source>
</evidence>
<evidence type="ECO:0000313" key="7">
    <source>
        <dbReference type="EMBL" id="WOL06362.1"/>
    </source>
</evidence>
<name>A0AAQ3KHE0_9LILI</name>
<evidence type="ECO:0000256" key="5">
    <source>
        <dbReference type="ARBA" id="ARBA00023136"/>
    </source>
</evidence>
<protein>
    <recommendedName>
        <fullName evidence="9">Transmembrane protein</fullName>
    </recommendedName>
</protein>
<comment type="subcellular location">
    <subcellularLocation>
        <location evidence="1">Membrane</location>
    </subcellularLocation>
</comment>
<dbReference type="AlphaFoldDB" id="A0AAQ3KHE0"/>
<evidence type="ECO:0000256" key="3">
    <source>
        <dbReference type="ARBA" id="ARBA00022692"/>
    </source>
</evidence>
<evidence type="ECO:0000313" key="8">
    <source>
        <dbReference type="Proteomes" id="UP001327560"/>
    </source>
</evidence>
<dbReference type="GO" id="GO:0016020">
    <property type="term" value="C:membrane"/>
    <property type="evidence" value="ECO:0007669"/>
    <property type="project" value="UniProtKB-SubCell"/>
</dbReference>
<gene>
    <name evidence="7" type="ORF">Cni_G15094</name>
</gene>